<keyword evidence="1" id="KW-0472">Membrane</keyword>
<organism evidence="2 3">
    <name type="scientific">Pseudovibrio japonicus</name>
    <dbReference type="NCBI Taxonomy" id="366534"/>
    <lineage>
        <taxon>Bacteria</taxon>
        <taxon>Pseudomonadati</taxon>
        <taxon>Pseudomonadota</taxon>
        <taxon>Alphaproteobacteria</taxon>
        <taxon>Hyphomicrobiales</taxon>
        <taxon>Stappiaceae</taxon>
        <taxon>Pseudovibrio</taxon>
    </lineage>
</organism>
<keyword evidence="3" id="KW-1185">Reference proteome</keyword>
<protein>
    <submittedName>
        <fullName evidence="2">Uncharacterized protein</fullName>
    </submittedName>
</protein>
<feature type="transmembrane region" description="Helical" evidence="1">
    <location>
        <begin position="20"/>
        <end position="37"/>
    </location>
</feature>
<accession>A0ABQ3E7J0</accession>
<evidence type="ECO:0000313" key="3">
    <source>
        <dbReference type="Proteomes" id="UP000637980"/>
    </source>
</evidence>
<sequence>MDPTFRELGQKGMVTPKKLIAFSVVFVIVSMTLYIISNSTEGPYEDILRNADTGDFIPLRKIFSSKFQQACVVTPYQDQISFDPKIDSKVNNKIAENRIIYSDDMWVLAIVNKSEVLILEFSRKPTLDILDSTLFHRNMGEFYPNFSPKTCVEYSRGGFLKTRLKDRYYVTLGVEE</sequence>
<keyword evidence="1" id="KW-0812">Transmembrane</keyword>
<gene>
    <name evidence="2" type="ORF">GCM10007094_14920</name>
</gene>
<dbReference type="Proteomes" id="UP000637980">
    <property type="component" value="Unassembled WGS sequence"/>
</dbReference>
<evidence type="ECO:0000256" key="1">
    <source>
        <dbReference type="SAM" id="Phobius"/>
    </source>
</evidence>
<name>A0ABQ3E7J0_9HYPH</name>
<comment type="caution">
    <text evidence="2">The sequence shown here is derived from an EMBL/GenBank/DDBJ whole genome shotgun (WGS) entry which is preliminary data.</text>
</comment>
<proteinExistence type="predicted"/>
<dbReference type="EMBL" id="BMXE01000002">
    <property type="protein sequence ID" value="GHB27602.1"/>
    <property type="molecule type" value="Genomic_DNA"/>
</dbReference>
<keyword evidence="1" id="KW-1133">Transmembrane helix</keyword>
<reference evidence="3" key="1">
    <citation type="journal article" date="2019" name="Int. J. Syst. Evol. Microbiol.">
        <title>The Global Catalogue of Microorganisms (GCM) 10K type strain sequencing project: providing services to taxonomists for standard genome sequencing and annotation.</title>
        <authorList>
            <consortium name="The Broad Institute Genomics Platform"/>
            <consortium name="The Broad Institute Genome Sequencing Center for Infectious Disease"/>
            <person name="Wu L."/>
            <person name="Ma J."/>
        </authorList>
    </citation>
    <scope>NUCLEOTIDE SEQUENCE [LARGE SCALE GENOMIC DNA]</scope>
    <source>
        <strain evidence="3">KCTC 12861</strain>
    </source>
</reference>
<evidence type="ECO:0000313" key="2">
    <source>
        <dbReference type="EMBL" id="GHB27602.1"/>
    </source>
</evidence>